<name>A0A381WHE6_9ZZZZ</name>
<proteinExistence type="predicted"/>
<protein>
    <recommendedName>
        <fullName evidence="3">NADH-quinone oxidoreductase subunit J</fullName>
    </recommendedName>
</protein>
<dbReference type="PANTHER" id="PTHR33269">
    <property type="entry name" value="NADH-UBIQUINONE OXIDOREDUCTASE CHAIN 6"/>
    <property type="match status" value="1"/>
</dbReference>
<feature type="transmembrane region" description="Helical" evidence="1">
    <location>
        <begin position="144"/>
        <end position="166"/>
    </location>
</feature>
<feature type="transmembrane region" description="Helical" evidence="1">
    <location>
        <begin position="54"/>
        <end position="78"/>
    </location>
</feature>
<dbReference type="InterPro" id="IPR042106">
    <property type="entry name" value="Nuo/plastoQ_OxRdtase_6_NuoJ"/>
</dbReference>
<gene>
    <name evidence="2" type="ORF">METZ01_LOCUS104763</name>
</gene>
<keyword evidence="1" id="KW-0472">Membrane</keyword>
<keyword evidence="1" id="KW-1133">Transmembrane helix</keyword>
<dbReference type="Pfam" id="PF00499">
    <property type="entry name" value="Oxidored_q3"/>
    <property type="match status" value="1"/>
</dbReference>
<accession>A0A381WHE6</accession>
<keyword evidence="1" id="KW-0812">Transmembrane</keyword>
<dbReference type="EMBL" id="UINC01011818">
    <property type="protein sequence ID" value="SVA51909.1"/>
    <property type="molecule type" value="Genomic_DNA"/>
</dbReference>
<feature type="transmembrane region" description="Helical" evidence="1">
    <location>
        <begin position="31"/>
        <end position="48"/>
    </location>
</feature>
<feature type="transmembrane region" description="Helical" evidence="1">
    <location>
        <begin position="6"/>
        <end position="24"/>
    </location>
</feature>
<reference evidence="2" key="1">
    <citation type="submission" date="2018-05" db="EMBL/GenBank/DDBJ databases">
        <authorList>
            <person name="Lanie J.A."/>
            <person name="Ng W.-L."/>
            <person name="Kazmierczak K.M."/>
            <person name="Andrzejewski T.M."/>
            <person name="Davidsen T.M."/>
            <person name="Wayne K.J."/>
            <person name="Tettelin H."/>
            <person name="Glass J.I."/>
            <person name="Rusch D."/>
            <person name="Podicherti R."/>
            <person name="Tsui H.-C.T."/>
            <person name="Winkler M.E."/>
        </authorList>
    </citation>
    <scope>NUCLEOTIDE SEQUENCE</scope>
</reference>
<dbReference type="InterPro" id="IPR001457">
    <property type="entry name" value="NADH_UbQ/plastoQ_OxRdtase_su6"/>
</dbReference>
<organism evidence="2">
    <name type="scientific">marine metagenome</name>
    <dbReference type="NCBI Taxonomy" id="408172"/>
    <lineage>
        <taxon>unclassified sequences</taxon>
        <taxon>metagenomes</taxon>
        <taxon>ecological metagenomes</taxon>
    </lineage>
</organism>
<feature type="transmembrane region" description="Helical" evidence="1">
    <location>
        <begin position="90"/>
        <end position="110"/>
    </location>
</feature>
<evidence type="ECO:0008006" key="3">
    <source>
        <dbReference type="Google" id="ProtNLM"/>
    </source>
</evidence>
<evidence type="ECO:0000313" key="2">
    <source>
        <dbReference type="EMBL" id="SVA51909.1"/>
    </source>
</evidence>
<dbReference type="Gene3D" id="1.20.120.1200">
    <property type="entry name" value="NADH-ubiquinone/plastoquinone oxidoreductase chain 6, subunit NuoJ"/>
    <property type="match status" value="1"/>
</dbReference>
<dbReference type="AlphaFoldDB" id="A0A381WHE6"/>
<dbReference type="GO" id="GO:0008137">
    <property type="term" value="F:NADH dehydrogenase (ubiquinone) activity"/>
    <property type="evidence" value="ECO:0007669"/>
    <property type="project" value="InterPro"/>
</dbReference>
<dbReference type="NCBIfam" id="NF005164">
    <property type="entry name" value="PRK06638.1-4"/>
    <property type="match status" value="1"/>
</dbReference>
<evidence type="ECO:0000256" key="1">
    <source>
        <dbReference type="SAM" id="Phobius"/>
    </source>
</evidence>
<sequence>MINGILFYTFAAVLVFAALGVISSRNPVHSVLFLVLSFAQSSALWLLLGAEFLAIVLVLVYVGAVMVLFLFVVMMLDVNAEQMREGFTRYLPLGLTVAFVLVVEIGYVIGFKIPGSPFSSVPEGYPADYSNIKELGAVLYTEHVYAFELAAVILLVAIVAAITLTMRKRPGLKKQKVSEQVSVRREDRVRLVKVEPFKE</sequence>
<dbReference type="PANTHER" id="PTHR33269:SF17">
    <property type="entry name" value="NADH-UBIQUINONE OXIDOREDUCTASE CHAIN 6"/>
    <property type="match status" value="1"/>
</dbReference>